<feature type="signal peptide" evidence="1">
    <location>
        <begin position="1"/>
        <end position="25"/>
    </location>
</feature>
<organism evidence="2 3">
    <name type="scientific">Eimeria acervulina</name>
    <name type="common">Coccidian parasite</name>
    <dbReference type="NCBI Taxonomy" id="5801"/>
    <lineage>
        <taxon>Eukaryota</taxon>
        <taxon>Sar</taxon>
        <taxon>Alveolata</taxon>
        <taxon>Apicomplexa</taxon>
        <taxon>Conoidasida</taxon>
        <taxon>Coccidia</taxon>
        <taxon>Eucoccidiorida</taxon>
        <taxon>Eimeriorina</taxon>
        <taxon>Eimeriidae</taxon>
        <taxon>Eimeria</taxon>
    </lineage>
</organism>
<sequence>MVSASSLPFCAVLILLSGFAGFVRADVGVYSPDDMTVNRRDFLSSGMWSLGPEGCRLGKPGNLVVTPRPGSTPEGGEILDPFYSGPQLCTWLSMLERAHDAVRPAWESEHRRRRKNVSSWNLYRRFKLWRNTFPEFLVDVRVTHLSLWNKDRFGHPLPWAKVLFGYSCPDEETGYGMFNHLCGTVFSQGADPRSPTEIHLLLQPRVGFNRPLDVSASNWQFVSGAISGLAAANEEAEEEYGTAGGLIRSMVVRSSAFATLRGTVNDCWMYRGRCYFRWLLDMEWRIFGETFCERVHRQANSGVGSAVKSAALDSVAVHVFALNLFGRSRPALYGTADEGVLGLNDSSGLLTMEIDTTPENVPNFERSKVTARNVRAANVLFKGLSSLVGGGKEKHNKGRAELFGSDD</sequence>
<dbReference type="RefSeq" id="XP_013249779.1">
    <property type="nucleotide sequence ID" value="XM_013394325.1"/>
</dbReference>
<evidence type="ECO:0000313" key="3">
    <source>
        <dbReference type="Proteomes" id="UP000018050"/>
    </source>
</evidence>
<evidence type="ECO:0000256" key="1">
    <source>
        <dbReference type="SAM" id="SignalP"/>
    </source>
</evidence>
<evidence type="ECO:0000313" key="2">
    <source>
        <dbReference type="EMBL" id="CDI80223.1"/>
    </source>
</evidence>
<dbReference type="EMBL" id="HG671161">
    <property type="protein sequence ID" value="CDI80223.1"/>
    <property type="molecule type" value="Genomic_DNA"/>
</dbReference>
<reference evidence="2" key="1">
    <citation type="submission" date="2013-10" db="EMBL/GenBank/DDBJ databases">
        <title>Genomic analysis of the causative agents of coccidiosis in chickens.</title>
        <authorList>
            <person name="Reid A.J."/>
            <person name="Blake D."/>
            <person name="Billington K."/>
            <person name="Browne H."/>
            <person name="Dunn M."/>
            <person name="Hung S."/>
            <person name="Kawahara F."/>
            <person name="Miranda-Saavedra D."/>
            <person name="Mourier T."/>
            <person name="Nagra H."/>
            <person name="Otto T.D."/>
            <person name="Rawlings N."/>
            <person name="Sanchez A."/>
            <person name="Sanders M."/>
            <person name="Subramaniam C."/>
            <person name="Tay Y."/>
            <person name="Dear P."/>
            <person name="Doerig C."/>
            <person name="Gruber A."/>
            <person name="Parkinson J."/>
            <person name="Shirley M."/>
            <person name="Wan K.L."/>
            <person name="Berriman M."/>
            <person name="Tomley F."/>
            <person name="Pain A."/>
        </authorList>
    </citation>
    <scope>NUCLEOTIDE SEQUENCE</scope>
    <source>
        <strain evidence="2">Houghton</strain>
    </source>
</reference>
<dbReference type="OMA" id="MYLSTDP"/>
<protein>
    <recommendedName>
        <fullName evidence="4">Dense granule protein GRA12</fullName>
    </recommendedName>
</protein>
<proteinExistence type="predicted"/>
<dbReference type="AlphaFoldDB" id="U6GLQ3"/>
<dbReference type="Proteomes" id="UP000018050">
    <property type="component" value="Unassembled WGS sequence"/>
</dbReference>
<keyword evidence="1" id="KW-0732">Signal</keyword>
<dbReference type="VEuPathDB" id="ToxoDB:EAH_00049920"/>
<dbReference type="OrthoDB" id="345312at2759"/>
<accession>U6GLQ3</accession>
<gene>
    <name evidence="2" type="ORF">EAH_00049920</name>
</gene>
<feature type="chain" id="PRO_5004671356" description="Dense granule protein GRA12" evidence="1">
    <location>
        <begin position="26"/>
        <end position="407"/>
    </location>
</feature>
<reference evidence="2" key="2">
    <citation type="submission" date="2013-10" db="EMBL/GenBank/DDBJ databases">
        <authorList>
            <person name="Aslett M."/>
        </authorList>
    </citation>
    <scope>NUCLEOTIDE SEQUENCE</scope>
    <source>
        <strain evidence="2">Houghton</strain>
    </source>
</reference>
<dbReference type="GeneID" id="25273062"/>
<name>U6GLQ3_EIMAC</name>
<keyword evidence="3" id="KW-1185">Reference proteome</keyword>
<evidence type="ECO:0008006" key="4">
    <source>
        <dbReference type="Google" id="ProtNLM"/>
    </source>
</evidence>